<dbReference type="RefSeq" id="XP_009013023.1">
    <property type="nucleotide sequence ID" value="XM_009014775.1"/>
</dbReference>
<dbReference type="GeneID" id="20215016"/>
<evidence type="ECO:0000256" key="5">
    <source>
        <dbReference type="PROSITE-ProRule" id="PRU01371"/>
    </source>
</evidence>
<dbReference type="CTD" id="20215016"/>
<reference evidence="10" key="1">
    <citation type="submission" date="2012-12" db="EMBL/GenBank/DDBJ databases">
        <authorList>
            <person name="Hellsten U."/>
            <person name="Grimwood J."/>
            <person name="Chapman J.A."/>
            <person name="Shapiro H."/>
            <person name="Aerts A."/>
            <person name="Otillar R.P."/>
            <person name="Terry A.Y."/>
            <person name="Boore J.L."/>
            <person name="Simakov O."/>
            <person name="Marletaz F."/>
            <person name="Cho S.-J."/>
            <person name="Edsinger-Gonzales E."/>
            <person name="Havlak P."/>
            <person name="Kuo D.-H."/>
            <person name="Larsson T."/>
            <person name="Lv J."/>
            <person name="Arendt D."/>
            <person name="Savage R."/>
            <person name="Osoegawa K."/>
            <person name="de Jong P."/>
            <person name="Lindberg D.R."/>
            <person name="Seaver E.C."/>
            <person name="Weisblat D.A."/>
            <person name="Putnam N.H."/>
            <person name="Grigoriev I.V."/>
            <person name="Rokhsar D.S."/>
        </authorList>
    </citation>
    <scope>NUCLEOTIDE SEQUENCE</scope>
</reference>
<evidence type="ECO:0000313" key="10">
    <source>
        <dbReference type="Proteomes" id="UP000015101"/>
    </source>
</evidence>
<dbReference type="HOGENOM" id="CLU_1154152_0_0_1"/>
<feature type="domain" description="C2HC/C3H-type" evidence="7">
    <location>
        <begin position="111"/>
        <end position="140"/>
    </location>
</feature>
<dbReference type="Gene3D" id="3.30.160.60">
    <property type="entry name" value="Classic Zinc Finger"/>
    <property type="match status" value="2"/>
</dbReference>
<dbReference type="Proteomes" id="UP000015101">
    <property type="component" value="Unassembled WGS sequence"/>
</dbReference>
<dbReference type="InterPro" id="IPR049899">
    <property type="entry name" value="Znf_C2HC_C3H"/>
</dbReference>
<evidence type="ECO:0000259" key="7">
    <source>
        <dbReference type="PROSITE" id="PS52027"/>
    </source>
</evidence>
<keyword evidence="6" id="KW-0472">Membrane</keyword>
<evidence type="ECO:0000256" key="6">
    <source>
        <dbReference type="SAM" id="Phobius"/>
    </source>
</evidence>
<keyword evidence="6" id="KW-1133">Transmembrane helix</keyword>
<dbReference type="STRING" id="6412.T1G1R8"/>
<feature type="transmembrane region" description="Helical" evidence="6">
    <location>
        <begin position="195"/>
        <end position="214"/>
    </location>
</feature>
<keyword evidence="1" id="KW-0479">Metal-binding</keyword>
<keyword evidence="2" id="KW-0677">Repeat</keyword>
<dbReference type="EMBL" id="AMQM01003144">
    <property type="status" value="NOT_ANNOTATED_CDS"/>
    <property type="molecule type" value="Genomic_DNA"/>
</dbReference>
<keyword evidence="4" id="KW-0862">Zinc</keyword>
<dbReference type="GO" id="GO:0008270">
    <property type="term" value="F:zinc ion binding"/>
    <property type="evidence" value="ECO:0007669"/>
    <property type="project" value="UniProtKB-KW"/>
</dbReference>
<evidence type="ECO:0000256" key="3">
    <source>
        <dbReference type="ARBA" id="ARBA00022771"/>
    </source>
</evidence>
<keyword evidence="10" id="KW-1185">Reference proteome</keyword>
<evidence type="ECO:0000256" key="1">
    <source>
        <dbReference type="ARBA" id="ARBA00022723"/>
    </source>
</evidence>
<dbReference type="PROSITE" id="PS52027">
    <property type="entry name" value="ZF_C2HC_C3H"/>
    <property type="match status" value="2"/>
</dbReference>
<reference evidence="8 10" key="2">
    <citation type="journal article" date="2013" name="Nature">
        <title>Insights into bilaterian evolution from three spiralian genomes.</title>
        <authorList>
            <person name="Simakov O."/>
            <person name="Marletaz F."/>
            <person name="Cho S.J."/>
            <person name="Edsinger-Gonzales E."/>
            <person name="Havlak P."/>
            <person name="Hellsten U."/>
            <person name="Kuo D.H."/>
            <person name="Larsson T."/>
            <person name="Lv J."/>
            <person name="Arendt D."/>
            <person name="Savage R."/>
            <person name="Osoegawa K."/>
            <person name="de Jong P."/>
            <person name="Grimwood J."/>
            <person name="Chapman J.A."/>
            <person name="Shapiro H."/>
            <person name="Aerts A."/>
            <person name="Otillar R.P."/>
            <person name="Terry A.Y."/>
            <person name="Boore J.L."/>
            <person name="Grigoriev I.V."/>
            <person name="Lindberg D.R."/>
            <person name="Seaver E.C."/>
            <person name="Weisblat D.A."/>
            <person name="Putnam N.H."/>
            <person name="Rokhsar D.S."/>
        </authorList>
    </citation>
    <scope>NUCLEOTIDE SEQUENCE</scope>
</reference>
<dbReference type="InterPro" id="IPR026319">
    <property type="entry name" value="ZC2HC1A/B-like"/>
</dbReference>
<dbReference type="eggNOG" id="KOG3940">
    <property type="taxonomic scope" value="Eukaryota"/>
</dbReference>
<dbReference type="PANTHER" id="PTHR13555">
    <property type="entry name" value="C2H2 ZINC FINGER CGI-62-RELATED"/>
    <property type="match status" value="1"/>
</dbReference>
<dbReference type="InParanoid" id="T1G1R8"/>
<dbReference type="KEGG" id="hro:HELRODRAFT_74483"/>
<evidence type="ECO:0000313" key="8">
    <source>
        <dbReference type="EMBL" id="ESO09001.1"/>
    </source>
</evidence>
<dbReference type="Pfam" id="PF13913">
    <property type="entry name" value="zf-C2HC_2"/>
    <property type="match status" value="2"/>
</dbReference>
<sequence>LVRADSNLNLYPCSICGRNFSEDVLPRHQNICAKTAQKKRKVFDSSKQRVEGTELAQLNKKAVHSNTMKKKSWQVKHEEFIRTIREARKVQTAIASGKPLPPPPPPTFNPDYVQCDYCGRRFNETAAERHIQFCKTQHERVPRGRGDTTAAQKQAVRTNVLICFVFFVIFFCLLICVCSFFDLFNVCNFFSVIRLHLRLFTVVFSYAFPVSFILSLLSFIHFFFLYNHLFIYLYLLFNLFL</sequence>
<dbReference type="AlphaFoldDB" id="T1G1R8"/>
<keyword evidence="6" id="KW-0812">Transmembrane</keyword>
<evidence type="ECO:0000313" key="9">
    <source>
        <dbReference type="EnsemblMetazoa" id="HelroP74483"/>
    </source>
</evidence>
<dbReference type="EMBL" id="KB096023">
    <property type="protein sequence ID" value="ESO09001.1"/>
    <property type="molecule type" value="Genomic_DNA"/>
</dbReference>
<reference evidence="9" key="3">
    <citation type="submission" date="2015-06" db="UniProtKB">
        <authorList>
            <consortium name="EnsemblMetazoa"/>
        </authorList>
    </citation>
    <scope>IDENTIFICATION</scope>
</reference>
<keyword evidence="3 5" id="KW-0863">Zinc-finger</keyword>
<accession>T1G1R8</accession>
<evidence type="ECO:0000256" key="2">
    <source>
        <dbReference type="ARBA" id="ARBA00022737"/>
    </source>
</evidence>
<feature type="transmembrane region" description="Helical" evidence="6">
    <location>
        <begin position="159"/>
        <end position="183"/>
    </location>
</feature>
<dbReference type="PANTHER" id="PTHR13555:SF5">
    <property type="entry name" value="ZINC-FINGER OF A C2HC-TYPE"/>
    <property type="match status" value="1"/>
</dbReference>
<name>T1G1R8_HELRO</name>
<dbReference type="OMA" id="HQNICAK"/>
<dbReference type="EnsemblMetazoa" id="HelroT74483">
    <property type="protein sequence ID" value="HelroP74483"/>
    <property type="gene ID" value="HelroG74483"/>
</dbReference>
<feature type="domain" description="C2HC/C3H-type" evidence="7">
    <location>
        <begin position="9"/>
        <end position="38"/>
    </location>
</feature>
<evidence type="ECO:0000256" key="4">
    <source>
        <dbReference type="ARBA" id="ARBA00022833"/>
    </source>
</evidence>
<dbReference type="OrthoDB" id="10255185at2759"/>
<protein>
    <recommendedName>
        <fullName evidence="7">C2HC/C3H-type domain-containing protein</fullName>
    </recommendedName>
</protein>
<organism evidence="9 10">
    <name type="scientific">Helobdella robusta</name>
    <name type="common">Californian leech</name>
    <dbReference type="NCBI Taxonomy" id="6412"/>
    <lineage>
        <taxon>Eukaryota</taxon>
        <taxon>Metazoa</taxon>
        <taxon>Spiralia</taxon>
        <taxon>Lophotrochozoa</taxon>
        <taxon>Annelida</taxon>
        <taxon>Clitellata</taxon>
        <taxon>Hirudinea</taxon>
        <taxon>Rhynchobdellida</taxon>
        <taxon>Glossiphoniidae</taxon>
        <taxon>Helobdella</taxon>
    </lineage>
</organism>
<gene>
    <name evidence="9" type="primary">20215016</name>
    <name evidence="8" type="ORF">HELRODRAFT_74483</name>
</gene>
<proteinExistence type="predicted"/>